<sequence length="258" mass="29951">MRLDKFKLRMEISGLIITFNEEKNIGKCIDALLKVCDEVVIVDSFSKDRTVEIAKEKGAKVVEQAYLGDGPQRAYGLPFCKNDWVLNLDADEFIDKDAEDFILSKKYLEGNYDAFSFRVKNFLRDKLIDFSGWYPDQKVRFFNKQSAHFSDAVIHQKVITKNEKKVSVHILHYGWDSYDQIIAKKNQYSGWHAQQLYEKGKRINAFKPVLNGTVAFIRCYFFKKGVFNGTDGLAMAVIQAFFSYVKYVKLLKIQKENK</sequence>
<accession>A0A1I1MCL5</accession>
<keyword evidence="4" id="KW-1185">Reference proteome</keyword>
<organism evidence="3 4">
    <name type="scientific">Flavobacterium phragmitis</name>
    <dbReference type="NCBI Taxonomy" id="739143"/>
    <lineage>
        <taxon>Bacteria</taxon>
        <taxon>Pseudomonadati</taxon>
        <taxon>Bacteroidota</taxon>
        <taxon>Flavobacteriia</taxon>
        <taxon>Flavobacteriales</taxon>
        <taxon>Flavobacteriaceae</taxon>
        <taxon>Flavobacterium</taxon>
    </lineage>
</organism>
<dbReference type="STRING" id="739143.SAMN05216297_102335"/>
<dbReference type="InterPro" id="IPR029044">
    <property type="entry name" value="Nucleotide-diphossugar_trans"/>
</dbReference>
<protein>
    <submittedName>
        <fullName evidence="3">Glycosyltransferase involved in cell wall bisynthesis</fullName>
    </submittedName>
</protein>
<dbReference type="Gene3D" id="3.90.550.10">
    <property type="entry name" value="Spore Coat Polysaccharide Biosynthesis Protein SpsA, Chain A"/>
    <property type="match status" value="1"/>
</dbReference>
<dbReference type="SUPFAM" id="SSF53448">
    <property type="entry name" value="Nucleotide-diphospho-sugar transferases"/>
    <property type="match status" value="1"/>
</dbReference>
<dbReference type="Pfam" id="PF00535">
    <property type="entry name" value="Glycos_transf_2"/>
    <property type="match status" value="1"/>
</dbReference>
<dbReference type="PANTHER" id="PTHR43630">
    <property type="entry name" value="POLY-BETA-1,6-N-ACETYL-D-GLUCOSAMINE SYNTHASE"/>
    <property type="match status" value="1"/>
</dbReference>
<dbReference type="EMBL" id="FOMH01000002">
    <property type="protein sequence ID" value="SFC80383.1"/>
    <property type="molecule type" value="Genomic_DNA"/>
</dbReference>
<evidence type="ECO:0000259" key="2">
    <source>
        <dbReference type="Pfam" id="PF00535"/>
    </source>
</evidence>
<dbReference type="CDD" id="cd02511">
    <property type="entry name" value="Beta4Glucosyltransferase"/>
    <property type="match status" value="1"/>
</dbReference>
<dbReference type="AlphaFoldDB" id="A0A1I1MCL5"/>
<dbReference type="Proteomes" id="UP000199672">
    <property type="component" value="Unassembled WGS sequence"/>
</dbReference>
<reference evidence="4" key="1">
    <citation type="submission" date="2016-10" db="EMBL/GenBank/DDBJ databases">
        <authorList>
            <person name="Varghese N."/>
            <person name="Submissions S."/>
        </authorList>
    </citation>
    <scope>NUCLEOTIDE SEQUENCE [LARGE SCALE GENOMIC DNA]</scope>
    <source>
        <strain evidence="4">CGMCC 1.10370</strain>
    </source>
</reference>
<dbReference type="PANTHER" id="PTHR43630:SF2">
    <property type="entry name" value="GLYCOSYLTRANSFERASE"/>
    <property type="match status" value="1"/>
</dbReference>
<evidence type="ECO:0000256" key="1">
    <source>
        <dbReference type="ARBA" id="ARBA00038494"/>
    </source>
</evidence>
<feature type="domain" description="Glycosyltransferase 2-like" evidence="2">
    <location>
        <begin position="15"/>
        <end position="114"/>
    </location>
</feature>
<evidence type="ECO:0000313" key="4">
    <source>
        <dbReference type="Proteomes" id="UP000199672"/>
    </source>
</evidence>
<proteinExistence type="inferred from homology"/>
<comment type="similarity">
    <text evidence="1">Belongs to the glycosyltransferase 2 family. WaaE/KdtX subfamily.</text>
</comment>
<gene>
    <name evidence="3" type="ORF">SAMN05216297_102335</name>
</gene>
<name>A0A1I1MCL5_9FLAO</name>
<evidence type="ECO:0000313" key="3">
    <source>
        <dbReference type="EMBL" id="SFC80383.1"/>
    </source>
</evidence>
<dbReference type="GO" id="GO:0016740">
    <property type="term" value="F:transferase activity"/>
    <property type="evidence" value="ECO:0007669"/>
    <property type="project" value="UniProtKB-KW"/>
</dbReference>
<keyword evidence="3" id="KW-0808">Transferase</keyword>
<dbReference type="InterPro" id="IPR001173">
    <property type="entry name" value="Glyco_trans_2-like"/>
</dbReference>